<feature type="compositionally biased region" description="Low complexity" evidence="1">
    <location>
        <begin position="130"/>
        <end position="143"/>
    </location>
</feature>
<protein>
    <submittedName>
        <fullName evidence="2">Uncharacterized protein</fullName>
    </submittedName>
</protein>
<evidence type="ECO:0000256" key="1">
    <source>
        <dbReference type="SAM" id="MobiDB-lite"/>
    </source>
</evidence>
<evidence type="ECO:0000313" key="3">
    <source>
        <dbReference type="Proteomes" id="UP001044222"/>
    </source>
</evidence>
<dbReference type="EMBL" id="JAFIRN010000008">
    <property type="protein sequence ID" value="KAG5844373.1"/>
    <property type="molecule type" value="Genomic_DNA"/>
</dbReference>
<feature type="compositionally biased region" description="Polar residues" evidence="1">
    <location>
        <begin position="58"/>
        <end position="70"/>
    </location>
</feature>
<comment type="caution">
    <text evidence="2">The sequence shown here is derived from an EMBL/GenBank/DDBJ whole genome shotgun (WGS) entry which is preliminary data.</text>
</comment>
<dbReference type="AlphaFoldDB" id="A0A9D3MEJ8"/>
<feature type="compositionally biased region" description="Basic and acidic residues" evidence="1">
    <location>
        <begin position="27"/>
        <end position="57"/>
    </location>
</feature>
<feature type="region of interest" description="Disordered" evidence="1">
    <location>
        <begin position="1"/>
        <end position="101"/>
    </location>
</feature>
<reference evidence="2" key="1">
    <citation type="submission" date="2021-01" db="EMBL/GenBank/DDBJ databases">
        <title>A chromosome-scale assembly of European eel, Anguilla anguilla.</title>
        <authorList>
            <person name="Henkel C."/>
            <person name="Jong-Raadsen S.A."/>
            <person name="Dufour S."/>
            <person name="Weltzien F.-A."/>
            <person name="Palstra A.P."/>
            <person name="Pelster B."/>
            <person name="Spaink H.P."/>
            <person name="Van Den Thillart G.E."/>
            <person name="Jansen H."/>
            <person name="Zahm M."/>
            <person name="Klopp C."/>
            <person name="Cedric C."/>
            <person name="Louis A."/>
            <person name="Berthelot C."/>
            <person name="Parey E."/>
            <person name="Roest Crollius H."/>
            <person name="Montfort J."/>
            <person name="Robinson-Rechavi M."/>
            <person name="Bucao C."/>
            <person name="Bouchez O."/>
            <person name="Gislard M."/>
            <person name="Lluch J."/>
            <person name="Milhes M."/>
            <person name="Lampietro C."/>
            <person name="Lopez Roques C."/>
            <person name="Donnadieu C."/>
            <person name="Braasch I."/>
            <person name="Desvignes T."/>
            <person name="Postlethwait J."/>
            <person name="Bobe J."/>
            <person name="Guiguen Y."/>
            <person name="Dirks R."/>
        </authorList>
    </citation>
    <scope>NUCLEOTIDE SEQUENCE</scope>
    <source>
        <strain evidence="2">Tag_6206</strain>
        <tissue evidence="2">Liver</tissue>
    </source>
</reference>
<gene>
    <name evidence="2" type="ORF">ANANG_G00161820</name>
</gene>
<proteinExistence type="predicted"/>
<evidence type="ECO:0000313" key="2">
    <source>
        <dbReference type="EMBL" id="KAG5844373.1"/>
    </source>
</evidence>
<feature type="compositionally biased region" description="Basic residues" evidence="1">
    <location>
        <begin position="1"/>
        <end position="11"/>
    </location>
</feature>
<accession>A0A9D3MEJ8</accession>
<name>A0A9D3MEJ8_ANGAN</name>
<feature type="compositionally biased region" description="Pro residues" evidence="1">
    <location>
        <begin position="77"/>
        <end position="86"/>
    </location>
</feature>
<sequence>MLPRARPRLQRHPATTEPTAALRRRPFPAERVGDGRAPRPADDVRFRIRKTRPDRSPRSVSARTPRNPNPSLLHDPTPGPLLPLPMRPAGGGVDPLGPATGVMHDLCARQEESADGAMENPAGGAEAEQRGPAAADPAGPPRASVLGKRHHSLYEGLNGCEAGGFAR</sequence>
<organism evidence="2 3">
    <name type="scientific">Anguilla anguilla</name>
    <name type="common">European freshwater eel</name>
    <name type="synonym">Muraena anguilla</name>
    <dbReference type="NCBI Taxonomy" id="7936"/>
    <lineage>
        <taxon>Eukaryota</taxon>
        <taxon>Metazoa</taxon>
        <taxon>Chordata</taxon>
        <taxon>Craniata</taxon>
        <taxon>Vertebrata</taxon>
        <taxon>Euteleostomi</taxon>
        <taxon>Actinopterygii</taxon>
        <taxon>Neopterygii</taxon>
        <taxon>Teleostei</taxon>
        <taxon>Anguilliformes</taxon>
        <taxon>Anguillidae</taxon>
        <taxon>Anguilla</taxon>
    </lineage>
</organism>
<feature type="region of interest" description="Disordered" evidence="1">
    <location>
        <begin position="113"/>
        <end position="167"/>
    </location>
</feature>
<keyword evidence="3" id="KW-1185">Reference proteome</keyword>
<dbReference type="Proteomes" id="UP001044222">
    <property type="component" value="Chromosome 8"/>
</dbReference>